<evidence type="ECO:0000313" key="1">
    <source>
        <dbReference type="EMBL" id="JAH95405.1"/>
    </source>
</evidence>
<reference evidence="1" key="1">
    <citation type="submission" date="2014-11" db="EMBL/GenBank/DDBJ databases">
        <authorList>
            <person name="Amaro Gonzalez C."/>
        </authorList>
    </citation>
    <scope>NUCLEOTIDE SEQUENCE</scope>
</reference>
<reference evidence="1" key="2">
    <citation type="journal article" date="2015" name="Fish Shellfish Immunol.">
        <title>Early steps in the European eel (Anguilla anguilla)-Vibrio vulnificus interaction in the gills: Role of the RtxA13 toxin.</title>
        <authorList>
            <person name="Callol A."/>
            <person name="Pajuelo D."/>
            <person name="Ebbesson L."/>
            <person name="Teles M."/>
            <person name="MacKenzie S."/>
            <person name="Amaro C."/>
        </authorList>
    </citation>
    <scope>NUCLEOTIDE SEQUENCE</scope>
</reference>
<protein>
    <submittedName>
        <fullName evidence="1">Uncharacterized protein</fullName>
    </submittedName>
</protein>
<sequence>MLNNYAYTVCSAPVLKSGKLQLEGAEDRGQRSGFRKLHKFRNIRSPSLPALVPTGSYSKALNYTGVHLERTTVVV</sequence>
<accession>A0A0E9X0K1</accession>
<proteinExistence type="predicted"/>
<name>A0A0E9X0K1_ANGAN</name>
<organism evidence="1">
    <name type="scientific">Anguilla anguilla</name>
    <name type="common">European freshwater eel</name>
    <name type="synonym">Muraena anguilla</name>
    <dbReference type="NCBI Taxonomy" id="7936"/>
    <lineage>
        <taxon>Eukaryota</taxon>
        <taxon>Metazoa</taxon>
        <taxon>Chordata</taxon>
        <taxon>Craniata</taxon>
        <taxon>Vertebrata</taxon>
        <taxon>Euteleostomi</taxon>
        <taxon>Actinopterygii</taxon>
        <taxon>Neopterygii</taxon>
        <taxon>Teleostei</taxon>
        <taxon>Anguilliformes</taxon>
        <taxon>Anguillidae</taxon>
        <taxon>Anguilla</taxon>
    </lineage>
</organism>
<dbReference type="AlphaFoldDB" id="A0A0E9X0K1"/>
<dbReference type="EMBL" id="GBXM01013172">
    <property type="protein sequence ID" value="JAH95405.1"/>
    <property type="molecule type" value="Transcribed_RNA"/>
</dbReference>